<accession>A0AAD1XIA1</accession>
<sequence length="360" mass="39711">MADGGLIAIKIVFIVVIYVLAFVSGILPNIIPWCKKSTNFLGIANAFSGGVFIAIAFMHILPEASGDYLEYMEENENEQMSLTHGDDDDDDDPFPLPFVLTFVGYAFILLIDKVIFDTHSLLGDHQHGHGHAIDTEHKDMSKKHLLEEDVRESFSRNGKFSSKMHQALYPAGKEGDEINESSRKSHDKLDDEAHASEHLITKADIEQPQEKGCVSSLTPVVLMIALSTHAVFEGIATGMVDDSHDIWTYIIAILLHKWAAAMSLGISMNKNFKDDKKIMYLLLFIFSFATPVGVGIGMGIANSNAITEIIFSSLAAGTFVYIACSEVIVEEFSIPKYKWIKMLAFLLGAALILCLGFIES</sequence>
<reference evidence="6" key="1">
    <citation type="submission" date="2023-07" db="EMBL/GenBank/DDBJ databases">
        <authorList>
            <consortium name="AG Swart"/>
            <person name="Singh M."/>
            <person name="Singh A."/>
            <person name="Seah K."/>
            <person name="Emmerich C."/>
        </authorList>
    </citation>
    <scope>NUCLEOTIDE SEQUENCE</scope>
    <source>
        <strain evidence="6">DP1</strain>
    </source>
</reference>
<keyword evidence="4 5" id="KW-0472">Membrane</keyword>
<evidence type="ECO:0000256" key="1">
    <source>
        <dbReference type="ARBA" id="ARBA00004141"/>
    </source>
</evidence>
<feature type="transmembrane region" description="Helical" evidence="5">
    <location>
        <begin position="6"/>
        <end position="27"/>
    </location>
</feature>
<evidence type="ECO:0000313" key="6">
    <source>
        <dbReference type="EMBL" id="CAI2373214.1"/>
    </source>
</evidence>
<evidence type="ECO:0000256" key="4">
    <source>
        <dbReference type="ARBA" id="ARBA00023136"/>
    </source>
</evidence>
<protein>
    <submittedName>
        <fullName evidence="6">Uncharacterized protein</fullName>
    </submittedName>
</protein>
<proteinExistence type="predicted"/>
<dbReference type="AlphaFoldDB" id="A0AAD1XIA1"/>
<comment type="caution">
    <text evidence="6">The sequence shown here is derived from an EMBL/GenBank/DDBJ whole genome shotgun (WGS) entry which is preliminary data.</text>
</comment>
<feature type="transmembrane region" description="Helical" evidence="5">
    <location>
        <begin position="246"/>
        <end position="266"/>
    </location>
</feature>
<evidence type="ECO:0000256" key="3">
    <source>
        <dbReference type="ARBA" id="ARBA00022989"/>
    </source>
</evidence>
<dbReference type="EMBL" id="CAMPGE010014548">
    <property type="protein sequence ID" value="CAI2373214.1"/>
    <property type="molecule type" value="Genomic_DNA"/>
</dbReference>
<organism evidence="6 7">
    <name type="scientific">Euplotes crassus</name>
    <dbReference type="NCBI Taxonomy" id="5936"/>
    <lineage>
        <taxon>Eukaryota</taxon>
        <taxon>Sar</taxon>
        <taxon>Alveolata</taxon>
        <taxon>Ciliophora</taxon>
        <taxon>Intramacronucleata</taxon>
        <taxon>Spirotrichea</taxon>
        <taxon>Hypotrichia</taxon>
        <taxon>Euplotida</taxon>
        <taxon>Euplotidae</taxon>
        <taxon>Moneuplotes</taxon>
    </lineage>
</organism>
<dbReference type="GO" id="GO:0016020">
    <property type="term" value="C:membrane"/>
    <property type="evidence" value="ECO:0007669"/>
    <property type="project" value="UniProtKB-SubCell"/>
</dbReference>
<comment type="subcellular location">
    <subcellularLocation>
        <location evidence="1">Membrane</location>
        <topology evidence="1">Multi-pass membrane protein</topology>
    </subcellularLocation>
</comment>
<keyword evidence="7" id="KW-1185">Reference proteome</keyword>
<feature type="transmembrane region" description="Helical" evidence="5">
    <location>
        <begin position="94"/>
        <end position="111"/>
    </location>
</feature>
<dbReference type="GO" id="GO:0005385">
    <property type="term" value="F:zinc ion transmembrane transporter activity"/>
    <property type="evidence" value="ECO:0007669"/>
    <property type="project" value="TreeGrafter"/>
</dbReference>
<evidence type="ECO:0000313" key="7">
    <source>
        <dbReference type="Proteomes" id="UP001295684"/>
    </source>
</evidence>
<dbReference type="PANTHER" id="PTHR11040:SF140">
    <property type="entry name" value="ZRT (ZRT), IRT- (IRT-) LIKE PROTEIN TRANSPORTER"/>
    <property type="match status" value="1"/>
</dbReference>
<dbReference type="Proteomes" id="UP001295684">
    <property type="component" value="Unassembled WGS sequence"/>
</dbReference>
<evidence type="ECO:0000256" key="2">
    <source>
        <dbReference type="ARBA" id="ARBA00022692"/>
    </source>
</evidence>
<gene>
    <name evidence="6" type="ORF">ECRASSUSDP1_LOCUS14554</name>
</gene>
<feature type="transmembrane region" description="Helical" evidence="5">
    <location>
        <begin position="39"/>
        <end position="61"/>
    </location>
</feature>
<keyword evidence="2 5" id="KW-0812">Transmembrane</keyword>
<dbReference type="InterPro" id="IPR003689">
    <property type="entry name" value="ZIP"/>
</dbReference>
<name>A0AAD1XIA1_EUPCR</name>
<evidence type="ECO:0000256" key="5">
    <source>
        <dbReference type="SAM" id="Phobius"/>
    </source>
</evidence>
<feature type="transmembrane region" description="Helical" evidence="5">
    <location>
        <begin position="220"/>
        <end position="240"/>
    </location>
</feature>
<dbReference type="PANTHER" id="PTHR11040">
    <property type="entry name" value="ZINC/IRON TRANSPORTER"/>
    <property type="match status" value="1"/>
</dbReference>
<dbReference type="Pfam" id="PF02535">
    <property type="entry name" value="Zip"/>
    <property type="match status" value="1"/>
</dbReference>
<feature type="transmembrane region" description="Helical" evidence="5">
    <location>
        <begin position="278"/>
        <end position="300"/>
    </location>
</feature>
<feature type="transmembrane region" description="Helical" evidence="5">
    <location>
        <begin position="340"/>
        <end position="358"/>
    </location>
</feature>
<feature type="transmembrane region" description="Helical" evidence="5">
    <location>
        <begin position="306"/>
        <end position="328"/>
    </location>
</feature>
<keyword evidence="3 5" id="KW-1133">Transmembrane helix</keyword>